<feature type="domain" description="Coenzyme F420:L-glutamate ligase-like" evidence="2">
    <location>
        <begin position="18"/>
        <end position="219"/>
    </location>
</feature>
<evidence type="ECO:0000259" key="2">
    <source>
        <dbReference type="Pfam" id="PF01996"/>
    </source>
</evidence>
<reference evidence="3 4" key="1">
    <citation type="submission" date="2020-10" db="EMBL/GenBank/DDBJ databases">
        <title>Connecting structure to function with the recovery of over 1000 high-quality activated sludge metagenome-assembled genomes encoding full-length rRNA genes using long-read sequencing.</title>
        <authorList>
            <person name="Singleton C.M."/>
            <person name="Petriglieri F."/>
            <person name="Kristensen J.M."/>
            <person name="Kirkegaard R.H."/>
            <person name="Michaelsen T.Y."/>
            <person name="Andersen M.H."/>
            <person name="Karst S.M."/>
            <person name="Dueholm M.S."/>
            <person name="Nielsen P.H."/>
            <person name="Albertsen M."/>
        </authorList>
    </citation>
    <scope>NUCLEOTIDE SEQUENCE [LARGE SCALE GENOMIC DNA]</scope>
    <source>
        <strain evidence="3">AalE_18-Q3-R2-46_BAT3C.188</strain>
    </source>
</reference>
<comment type="caution">
    <text evidence="3">The sequence shown here is derived from an EMBL/GenBank/DDBJ whole genome shotgun (WGS) entry which is preliminary data.</text>
</comment>
<sequence length="302" mass="31093">MTGSLGSGAVTITPLHGIPEIAEGDDLAAVLAAACVRAGVPLTEGDILAVSSKIVSKALGLTAPTDDKEAVVAAETVRVVAERAGASGITRIVQGKAGPVMAAAGVDASNTGGRDVLLLLPHDPDAVCRDLHAALRAATGVEVFAVVLTDTAGRPWREGQIDFALGSHGLRVLDDLRGSVDADGRALEVTARAVADEIAAAADLVKGKTAAVPAALVRGLAASVLPVVDDREGAGTAQAGASPRREPRRRREPRDWSGSAMVTGSRWDPRRPFARPSACRRVLVQEARTDLAPSRGTRWLGE</sequence>
<dbReference type="Gene3D" id="3.30.1330.100">
    <property type="entry name" value="CofE-like"/>
    <property type="match status" value="2"/>
</dbReference>
<dbReference type="Pfam" id="PF01996">
    <property type="entry name" value="F420_ligase"/>
    <property type="match status" value="1"/>
</dbReference>
<keyword evidence="3" id="KW-0436">Ligase</keyword>
<dbReference type="GO" id="GO:0052618">
    <property type="term" value="F:coenzyme F420-0:L-glutamate ligase activity"/>
    <property type="evidence" value="ECO:0007669"/>
    <property type="project" value="TreeGrafter"/>
</dbReference>
<dbReference type="PANTHER" id="PTHR47917:SF1">
    <property type="entry name" value="COENZYME F420:L-GLUTAMATE LIGASE"/>
    <property type="match status" value="1"/>
</dbReference>
<dbReference type="SUPFAM" id="SSF144010">
    <property type="entry name" value="CofE-like"/>
    <property type="match status" value="1"/>
</dbReference>
<accession>A0A934X5C4</accession>
<organism evidence="3 4">
    <name type="scientific">Candidatus Phosphoribacter hodrii</name>
    <dbReference type="NCBI Taxonomy" id="2953743"/>
    <lineage>
        <taxon>Bacteria</taxon>
        <taxon>Bacillati</taxon>
        <taxon>Actinomycetota</taxon>
        <taxon>Actinomycetes</taxon>
        <taxon>Micrococcales</taxon>
        <taxon>Dermatophilaceae</taxon>
        <taxon>Candidatus Phosphoribacter</taxon>
    </lineage>
</organism>
<dbReference type="InterPro" id="IPR002847">
    <property type="entry name" value="F420-0_gamma-glut_ligase-dom"/>
</dbReference>
<name>A0A934X5C4_9MICO</name>
<dbReference type="PANTHER" id="PTHR47917">
    <property type="match status" value="1"/>
</dbReference>
<dbReference type="Proteomes" id="UP000718281">
    <property type="component" value="Unassembled WGS sequence"/>
</dbReference>
<proteinExistence type="predicted"/>
<feature type="region of interest" description="Disordered" evidence="1">
    <location>
        <begin position="233"/>
        <end position="273"/>
    </location>
</feature>
<protein>
    <submittedName>
        <fullName evidence="3">Coenzyme F420-0:L-glutamate ligase</fullName>
    </submittedName>
</protein>
<evidence type="ECO:0000313" key="4">
    <source>
        <dbReference type="Proteomes" id="UP000718281"/>
    </source>
</evidence>
<evidence type="ECO:0000313" key="3">
    <source>
        <dbReference type="EMBL" id="MBK6300745.1"/>
    </source>
</evidence>
<gene>
    <name evidence="3" type="ORF">IPF40_06725</name>
</gene>
<dbReference type="EMBL" id="JADIXZ010000004">
    <property type="protein sequence ID" value="MBK6300745.1"/>
    <property type="molecule type" value="Genomic_DNA"/>
</dbReference>
<dbReference type="AlphaFoldDB" id="A0A934X5C4"/>
<evidence type="ECO:0000256" key="1">
    <source>
        <dbReference type="SAM" id="MobiDB-lite"/>
    </source>
</evidence>